<dbReference type="AlphaFoldDB" id="A0AA88QTS0"/>
<evidence type="ECO:0000313" key="1">
    <source>
        <dbReference type="EMBL" id="KAK2971499.1"/>
    </source>
</evidence>
<sequence>MVSKLNLQSSDRVVSFRWLVGRGLQAVSEFTNGTMVMKFAIFDTLHSTTTLTNTTMVSKLNLQSSDRVVSFRVWVCHDLVVIVRILLLVGQVEGRVRPVEFTGGRVVGHGGRVRGLERAEPDAGASIGLADLGHPFAPGALADALIFSPAAAAAAAEAGGAAASSLCYHPFSSWLISTFSMLFFSLLAGRGYWGSWDEIDGRAT</sequence>
<evidence type="ECO:0000313" key="2">
    <source>
        <dbReference type="Proteomes" id="UP001187471"/>
    </source>
</evidence>
<proteinExistence type="predicted"/>
<reference evidence="1" key="1">
    <citation type="submission" date="2022-12" db="EMBL/GenBank/DDBJ databases">
        <title>Draft genome assemblies for two species of Escallonia (Escalloniales).</title>
        <authorList>
            <person name="Chanderbali A."/>
            <person name="Dervinis C."/>
            <person name="Anghel I."/>
            <person name="Soltis D."/>
            <person name="Soltis P."/>
            <person name="Zapata F."/>
        </authorList>
    </citation>
    <scope>NUCLEOTIDE SEQUENCE</scope>
    <source>
        <strain evidence="1">UCBG92.1500</strain>
        <tissue evidence="1">Leaf</tissue>
    </source>
</reference>
<keyword evidence="2" id="KW-1185">Reference proteome</keyword>
<dbReference type="Proteomes" id="UP001187471">
    <property type="component" value="Unassembled WGS sequence"/>
</dbReference>
<dbReference type="EMBL" id="JAVXUO010002582">
    <property type="protein sequence ID" value="KAK2971499.1"/>
    <property type="molecule type" value="Genomic_DNA"/>
</dbReference>
<name>A0AA88QTS0_9ASTE</name>
<protein>
    <submittedName>
        <fullName evidence="1">Uncharacterized protein</fullName>
    </submittedName>
</protein>
<gene>
    <name evidence="1" type="ORF">RJ640_020905</name>
</gene>
<organism evidence="1 2">
    <name type="scientific">Escallonia rubra</name>
    <dbReference type="NCBI Taxonomy" id="112253"/>
    <lineage>
        <taxon>Eukaryota</taxon>
        <taxon>Viridiplantae</taxon>
        <taxon>Streptophyta</taxon>
        <taxon>Embryophyta</taxon>
        <taxon>Tracheophyta</taxon>
        <taxon>Spermatophyta</taxon>
        <taxon>Magnoliopsida</taxon>
        <taxon>eudicotyledons</taxon>
        <taxon>Gunneridae</taxon>
        <taxon>Pentapetalae</taxon>
        <taxon>asterids</taxon>
        <taxon>campanulids</taxon>
        <taxon>Escalloniales</taxon>
        <taxon>Escalloniaceae</taxon>
        <taxon>Escallonia</taxon>
    </lineage>
</organism>
<accession>A0AA88QTS0</accession>
<comment type="caution">
    <text evidence="1">The sequence shown here is derived from an EMBL/GenBank/DDBJ whole genome shotgun (WGS) entry which is preliminary data.</text>
</comment>